<evidence type="ECO:0000259" key="7">
    <source>
        <dbReference type="PROSITE" id="PS50071"/>
    </source>
</evidence>
<dbReference type="InterPro" id="IPR001356">
    <property type="entry name" value="HD"/>
</dbReference>
<dbReference type="Pfam" id="PF00046">
    <property type="entry name" value="Homeodomain"/>
    <property type="match status" value="1"/>
</dbReference>
<dbReference type="AlphaFoldDB" id="A0A9P5ZF50"/>
<dbReference type="InterPro" id="IPR009057">
    <property type="entry name" value="Homeodomain-like_sf"/>
</dbReference>
<sequence>MVSPSSLDTKIHVDLLRKCQLEAQQLKSFIEGCQIPMPPSSSYSGPIPHLHLPFPCDILLSIESVGLPDHLCQQVKAKVTEKITEFQRICTAVYMQTCRDLPGPHTDPKHLISLAKMYYTLYNDYQIPKFRAQISTSTATMYTVKNKRTQDTKRPTFNFEYIPFLEKYFENNAYPSRPDRVLLARKSLMSERQIEVWFQNHRNRAKKEGIPLKRLSPQQSSPMELLGSQTNFVLQQRKHTPNITYMRGGQHKTPEEIHNLSDESFTVSIHNPHVFPTPYHHNLKYSFAHPSQQAGRAKFPPPNWPRKTASMQPPPSVNMEEFVDMFASKLSIRRGAGMKAGYTTSKSRPWFYATITVPSHAPHPALVHTKAPCYPPIPSILPRTTTSSSIRTAPSISNASIPRSSELASRARKTPPFTFRTPQKLALSSSVNASLSVSQPFSSRTPSSASVSSSDSRSTSLSNGSSPGPATPPHSPTAEPCFIQKPSVQESNLDDYVNLFAGIVEPQYQDLSQNFDYLLSNFGNEDILSKHLNLDSLYANARL</sequence>
<comment type="caution">
    <text evidence="8">The sequence shown here is derived from an EMBL/GenBank/DDBJ whole genome shotgun (WGS) entry which is preliminary data.</text>
</comment>
<dbReference type="InterPro" id="IPR017970">
    <property type="entry name" value="Homeobox_CS"/>
</dbReference>
<dbReference type="CDD" id="cd00086">
    <property type="entry name" value="homeodomain"/>
    <property type="match status" value="1"/>
</dbReference>
<dbReference type="OrthoDB" id="6159439at2759"/>
<dbReference type="PROSITE" id="PS00027">
    <property type="entry name" value="HOMEOBOX_1"/>
    <property type="match status" value="1"/>
</dbReference>
<dbReference type="PROSITE" id="PS50071">
    <property type="entry name" value="HOMEOBOX_2"/>
    <property type="match status" value="1"/>
</dbReference>
<dbReference type="Proteomes" id="UP000807469">
    <property type="component" value="Unassembled WGS sequence"/>
</dbReference>
<keyword evidence="3 4" id="KW-0539">Nucleus</keyword>
<feature type="region of interest" description="Disordered" evidence="6">
    <location>
        <begin position="383"/>
        <end position="418"/>
    </location>
</feature>
<gene>
    <name evidence="8" type="ORF">BDN70DRAFT_869763</name>
</gene>
<evidence type="ECO:0000313" key="8">
    <source>
        <dbReference type="EMBL" id="KAF9486287.1"/>
    </source>
</evidence>
<evidence type="ECO:0000256" key="4">
    <source>
        <dbReference type="PROSITE-ProRule" id="PRU00108"/>
    </source>
</evidence>
<dbReference type="Gene3D" id="1.10.10.60">
    <property type="entry name" value="Homeodomain-like"/>
    <property type="match status" value="1"/>
</dbReference>
<feature type="compositionally biased region" description="Low complexity" evidence="6">
    <location>
        <begin position="437"/>
        <end position="466"/>
    </location>
</feature>
<reference evidence="8" key="1">
    <citation type="submission" date="2020-11" db="EMBL/GenBank/DDBJ databases">
        <authorList>
            <consortium name="DOE Joint Genome Institute"/>
            <person name="Ahrendt S."/>
            <person name="Riley R."/>
            <person name="Andreopoulos W."/>
            <person name="Labutti K."/>
            <person name="Pangilinan J."/>
            <person name="Ruiz-Duenas F.J."/>
            <person name="Barrasa J.M."/>
            <person name="Sanchez-Garcia M."/>
            <person name="Camarero S."/>
            <person name="Miyauchi S."/>
            <person name="Serrano A."/>
            <person name="Linde D."/>
            <person name="Babiker R."/>
            <person name="Drula E."/>
            <person name="Ayuso-Fernandez I."/>
            <person name="Pacheco R."/>
            <person name="Padilla G."/>
            <person name="Ferreira P."/>
            <person name="Barriuso J."/>
            <person name="Kellner H."/>
            <person name="Castanera R."/>
            <person name="Alfaro M."/>
            <person name="Ramirez L."/>
            <person name="Pisabarro A.G."/>
            <person name="Kuo A."/>
            <person name="Tritt A."/>
            <person name="Lipzen A."/>
            <person name="He G."/>
            <person name="Yan M."/>
            <person name="Ng V."/>
            <person name="Cullen D."/>
            <person name="Martin F."/>
            <person name="Rosso M.-N."/>
            <person name="Henrissat B."/>
            <person name="Hibbett D."/>
            <person name="Martinez A.T."/>
            <person name="Grigoriev I.V."/>
        </authorList>
    </citation>
    <scope>NUCLEOTIDE SEQUENCE</scope>
    <source>
        <strain evidence="8">CIRM-BRFM 674</strain>
    </source>
</reference>
<organism evidence="8 9">
    <name type="scientific">Pholiota conissans</name>
    <dbReference type="NCBI Taxonomy" id="109636"/>
    <lineage>
        <taxon>Eukaryota</taxon>
        <taxon>Fungi</taxon>
        <taxon>Dikarya</taxon>
        <taxon>Basidiomycota</taxon>
        <taxon>Agaricomycotina</taxon>
        <taxon>Agaricomycetes</taxon>
        <taxon>Agaricomycetidae</taxon>
        <taxon>Agaricales</taxon>
        <taxon>Agaricineae</taxon>
        <taxon>Strophariaceae</taxon>
        <taxon>Pholiota</taxon>
    </lineage>
</organism>
<feature type="domain" description="Homeobox" evidence="7">
    <location>
        <begin position="148"/>
        <end position="208"/>
    </location>
</feature>
<accession>A0A9P5ZF50</accession>
<evidence type="ECO:0000256" key="5">
    <source>
        <dbReference type="RuleBase" id="RU000682"/>
    </source>
</evidence>
<dbReference type="EMBL" id="MU155130">
    <property type="protein sequence ID" value="KAF9486287.1"/>
    <property type="molecule type" value="Genomic_DNA"/>
</dbReference>
<dbReference type="GO" id="GO:0003677">
    <property type="term" value="F:DNA binding"/>
    <property type="evidence" value="ECO:0007669"/>
    <property type="project" value="UniProtKB-UniRule"/>
</dbReference>
<comment type="subcellular location">
    <subcellularLocation>
        <location evidence="4 5">Nucleus</location>
    </subcellularLocation>
</comment>
<keyword evidence="9" id="KW-1185">Reference proteome</keyword>
<evidence type="ECO:0000256" key="3">
    <source>
        <dbReference type="ARBA" id="ARBA00023242"/>
    </source>
</evidence>
<keyword evidence="1 4" id="KW-0238">DNA-binding</keyword>
<evidence type="ECO:0000313" key="9">
    <source>
        <dbReference type="Proteomes" id="UP000807469"/>
    </source>
</evidence>
<keyword evidence="2 4" id="KW-0371">Homeobox</keyword>
<feature type="compositionally biased region" description="Polar residues" evidence="6">
    <location>
        <begin position="383"/>
        <end position="407"/>
    </location>
</feature>
<evidence type="ECO:0000256" key="1">
    <source>
        <dbReference type="ARBA" id="ARBA00023125"/>
    </source>
</evidence>
<feature type="region of interest" description="Disordered" evidence="6">
    <location>
        <begin position="437"/>
        <end position="481"/>
    </location>
</feature>
<protein>
    <recommendedName>
        <fullName evidence="7">Homeobox domain-containing protein</fullName>
    </recommendedName>
</protein>
<name>A0A9P5ZF50_9AGAR</name>
<evidence type="ECO:0000256" key="2">
    <source>
        <dbReference type="ARBA" id="ARBA00023155"/>
    </source>
</evidence>
<dbReference type="SMART" id="SM00389">
    <property type="entry name" value="HOX"/>
    <property type="match status" value="1"/>
</dbReference>
<feature type="DNA-binding region" description="Homeobox" evidence="4">
    <location>
        <begin position="150"/>
        <end position="209"/>
    </location>
</feature>
<dbReference type="SUPFAM" id="SSF46689">
    <property type="entry name" value="Homeodomain-like"/>
    <property type="match status" value="1"/>
</dbReference>
<evidence type="ECO:0000256" key="6">
    <source>
        <dbReference type="SAM" id="MobiDB-lite"/>
    </source>
</evidence>
<dbReference type="GO" id="GO:0000981">
    <property type="term" value="F:DNA-binding transcription factor activity, RNA polymerase II-specific"/>
    <property type="evidence" value="ECO:0007669"/>
    <property type="project" value="InterPro"/>
</dbReference>
<proteinExistence type="predicted"/>
<dbReference type="GO" id="GO:0005634">
    <property type="term" value="C:nucleus"/>
    <property type="evidence" value="ECO:0007669"/>
    <property type="project" value="UniProtKB-SubCell"/>
</dbReference>